<evidence type="ECO:0000256" key="7">
    <source>
        <dbReference type="ARBA" id="ARBA00041803"/>
    </source>
</evidence>
<organism evidence="11 12">
    <name type="scientific">Algoriphagus aquimarinus</name>
    <dbReference type="NCBI Taxonomy" id="237018"/>
    <lineage>
        <taxon>Bacteria</taxon>
        <taxon>Pseudomonadati</taxon>
        <taxon>Bacteroidota</taxon>
        <taxon>Cytophagia</taxon>
        <taxon>Cytophagales</taxon>
        <taxon>Cyclobacteriaceae</taxon>
        <taxon>Algoriphagus</taxon>
    </lineage>
</organism>
<dbReference type="RefSeq" id="WP_146917180.1">
    <property type="nucleotide sequence ID" value="NZ_VORW01000005.1"/>
</dbReference>
<dbReference type="InterPro" id="IPR006224">
    <property type="entry name" value="PsdUridine_synth_RluA-like_CS"/>
</dbReference>
<dbReference type="GO" id="GO:0008033">
    <property type="term" value="P:tRNA processing"/>
    <property type="evidence" value="ECO:0007669"/>
    <property type="project" value="UniProtKB-KW"/>
</dbReference>
<evidence type="ECO:0000256" key="8">
    <source>
        <dbReference type="ARBA" id="ARBA00041975"/>
    </source>
</evidence>
<dbReference type="PROSITE" id="PS01129">
    <property type="entry name" value="PSI_RLU"/>
    <property type="match status" value="1"/>
</dbReference>
<dbReference type="GO" id="GO:0000455">
    <property type="term" value="P:enzyme-directed rRNA pseudouridine synthesis"/>
    <property type="evidence" value="ECO:0007669"/>
    <property type="project" value="TreeGrafter"/>
</dbReference>
<accession>A0A5C7AT63</accession>
<dbReference type="Pfam" id="PF00849">
    <property type="entry name" value="PseudoU_synth_2"/>
    <property type="match status" value="1"/>
</dbReference>
<evidence type="ECO:0000256" key="2">
    <source>
        <dbReference type="ARBA" id="ARBA00023235"/>
    </source>
</evidence>
<dbReference type="Gene3D" id="3.30.2350.10">
    <property type="entry name" value="Pseudouridine synthase"/>
    <property type="match status" value="1"/>
</dbReference>
<sequence>MHLNSPVLEILFEDEYLIAINKPSGLLVHRTSIAAEETVFALQMLRDQIGQHVSPVHRLDRPTSGVLLFSKKEEILPLLKEQFADRSVQKTYLAIVRGIPEVKSAMIDHPLKSERSGRMQESQTSYQVLAEAEIPFDTTGRYPTSRYSLLELKPETGRTHQIRRHLAHLRHYILGDKKHGDNKQNQFFEKQFGMENLLLHARKLEFRHPISSENISVLAQLPPHFQKTIIDLGWSELQLKE</sequence>
<evidence type="ECO:0000256" key="5">
    <source>
        <dbReference type="ARBA" id="ARBA00038943"/>
    </source>
</evidence>
<protein>
    <recommendedName>
        <fullName evidence="6">tRNA pseudouridine synthase C</fullName>
        <ecNumber evidence="5">5.4.99.26</ecNumber>
    </recommendedName>
    <alternativeName>
        <fullName evidence="8">tRNA pseudouridine(65) synthase</fullName>
    </alternativeName>
    <alternativeName>
        <fullName evidence="9">tRNA pseudouridylate synthase C</fullName>
    </alternativeName>
    <alternativeName>
        <fullName evidence="7">tRNA-uridine isomerase C</fullName>
    </alternativeName>
</protein>
<dbReference type="SUPFAM" id="SSF55120">
    <property type="entry name" value="Pseudouridine synthase"/>
    <property type="match status" value="1"/>
</dbReference>
<dbReference type="InterPro" id="IPR020103">
    <property type="entry name" value="PsdUridine_synth_cat_dom_sf"/>
</dbReference>
<dbReference type="PANTHER" id="PTHR21600">
    <property type="entry name" value="MITOCHONDRIAL RNA PSEUDOURIDINE SYNTHASE"/>
    <property type="match status" value="1"/>
</dbReference>
<evidence type="ECO:0000313" key="11">
    <source>
        <dbReference type="EMBL" id="TXE11284.1"/>
    </source>
</evidence>
<dbReference type="EC" id="5.4.99.26" evidence="5"/>
<gene>
    <name evidence="11" type="ORF">ESV85_10150</name>
</gene>
<dbReference type="InterPro" id="IPR050188">
    <property type="entry name" value="RluA_PseudoU_synthase"/>
</dbReference>
<reference evidence="11 12" key="1">
    <citation type="submission" date="2019-08" db="EMBL/GenBank/DDBJ databases">
        <title>Genomes sequence of Algoriphagus aquimarinus ACAM450.</title>
        <authorList>
            <person name="Bowman J.P."/>
        </authorList>
    </citation>
    <scope>NUCLEOTIDE SEQUENCE [LARGE SCALE GENOMIC DNA]</scope>
    <source>
        <strain evidence="11 12">ACAM 450</strain>
    </source>
</reference>
<keyword evidence="2" id="KW-0413">Isomerase</keyword>
<comment type="function">
    <text evidence="4">Responsible for synthesis of pseudouridine from uracil-65 in transfer RNAs.</text>
</comment>
<dbReference type="AlphaFoldDB" id="A0A5C7AT63"/>
<name>A0A5C7AT63_9BACT</name>
<evidence type="ECO:0000256" key="6">
    <source>
        <dbReference type="ARBA" id="ARBA00040675"/>
    </source>
</evidence>
<evidence type="ECO:0000256" key="9">
    <source>
        <dbReference type="ARBA" id="ARBA00043049"/>
    </source>
</evidence>
<dbReference type="OrthoDB" id="835205at2"/>
<comment type="catalytic activity">
    <reaction evidence="3">
        <text>uridine(65) in tRNA = pseudouridine(65) in tRNA</text>
        <dbReference type="Rhea" id="RHEA:42536"/>
        <dbReference type="Rhea" id="RHEA-COMP:10103"/>
        <dbReference type="Rhea" id="RHEA-COMP:10104"/>
        <dbReference type="ChEBI" id="CHEBI:65314"/>
        <dbReference type="ChEBI" id="CHEBI:65315"/>
        <dbReference type="EC" id="5.4.99.26"/>
    </reaction>
</comment>
<evidence type="ECO:0000259" key="10">
    <source>
        <dbReference type="Pfam" id="PF00849"/>
    </source>
</evidence>
<dbReference type="Proteomes" id="UP000321935">
    <property type="component" value="Unassembled WGS sequence"/>
</dbReference>
<evidence type="ECO:0000256" key="1">
    <source>
        <dbReference type="ARBA" id="ARBA00022694"/>
    </source>
</evidence>
<feature type="domain" description="Pseudouridine synthase RsuA/RluA-like" evidence="10">
    <location>
        <begin position="16"/>
        <end position="168"/>
    </location>
</feature>
<evidence type="ECO:0000256" key="3">
    <source>
        <dbReference type="ARBA" id="ARBA00036607"/>
    </source>
</evidence>
<keyword evidence="1" id="KW-0819">tRNA processing</keyword>
<proteinExistence type="predicted"/>
<evidence type="ECO:0000313" key="12">
    <source>
        <dbReference type="Proteomes" id="UP000321935"/>
    </source>
</evidence>
<evidence type="ECO:0000256" key="4">
    <source>
        <dbReference type="ARBA" id="ARBA00037670"/>
    </source>
</evidence>
<dbReference type="PANTHER" id="PTHR21600:SF56">
    <property type="entry name" value="TRNA PSEUDOURIDINE SYNTHASE C"/>
    <property type="match status" value="1"/>
</dbReference>
<dbReference type="InterPro" id="IPR006145">
    <property type="entry name" value="PsdUridine_synth_RsuA/RluA"/>
</dbReference>
<dbReference type="GO" id="GO:0160149">
    <property type="term" value="F:tRNA pseudouridine(65) synthase activity"/>
    <property type="evidence" value="ECO:0007669"/>
    <property type="project" value="UniProtKB-EC"/>
</dbReference>
<dbReference type="GO" id="GO:0003723">
    <property type="term" value="F:RNA binding"/>
    <property type="evidence" value="ECO:0007669"/>
    <property type="project" value="InterPro"/>
</dbReference>
<dbReference type="EMBL" id="VORW01000005">
    <property type="protein sequence ID" value="TXE11284.1"/>
    <property type="molecule type" value="Genomic_DNA"/>
</dbReference>
<comment type="caution">
    <text evidence="11">The sequence shown here is derived from an EMBL/GenBank/DDBJ whole genome shotgun (WGS) entry which is preliminary data.</text>
</comment>